<accession>A0A4Y2L3H9</accession>
<evidence type="ECO:0000313" key="2">
    <source>
        <dbReference type="Proteomes" id="UP000499080"/>
    </source>
</evidence>
<organism evidence="1 2">
    <name type="scientific">Araneus ventricosus</name>
    <name type="common">Orbweaver spider</name>
    <name type="synonym">Epeira ventricosa</name>
    <dbReference type="NCBI Taxonomy" id="182803"/>
    <lineage>
        <taxon>Eukaryota</taxon>
        <taxon>Metazoa</taxon>
        <taxon>Ecdysozoa</taxon>
        <taxon>Arthropoda</taxon>
        <taxon>Chelicerata</taxon>
        <taxon>Arachnida</taxon>
        <taxon>Araneae</taxon>
        <taxon>Araneomorphae</taxon>
        <taxon>Entelegynae</taxon>
        <taxon>Araneoidea</taxon>
        <taxon>Araneidae</taxon>
        <taxon>Araneus</taxon>
    </lineage>
</organism>
<sequence length="106" mass="11387">MPIPVVRLVGARRGCLAAHCDLQSIFPTCTMYALWDSGPVISQATPSVEWFHSPDNSTPIVLYAGGRALSSINIASVPIAAIKGRTTECRISSRYWTAVTEPPANT</sequence>
<dbReference type="EMBL" id="BGPR01005257">
    <property type="protein sequence ID" value="GBN08357.1"/>
    <property type="molecule type" value="Genomic_DNA"/>
</dbReference>
<gene>
    <name evidence="1" type="ORF">AVEN_123158_1</name>
</gene>
<evidence type="ECO:0000313" key="1">
    <source>
        <dbReference type="EMBL" id="GBN08357.1"/>
    </source>
</evidence>
<name>A0A4Y2L3H9_ARAVE</name>
<protein>
    <submittedName>
        <fullName evidence="1">Uncharacterized protein</fullName>
    </submittedName>
</protein>
<dbReference type="AlphaFoldDB" id="A0A4Y2L3H9"/>
<dbReference type="Proteomes" id="UP000499080">
    <property type="component" value="Unassembled WGS sequence"/>
</dbReference>
<reference evidence="1 2" key="1">
    <citation type="journal article" date="2019" name="Sci. Rep.">
        <title>Orb-weaving spider Araneus ventricosus genome elucidates the spidroin gene catalogue.</title>
        <authorList>
            <person name="Kono N."/>
            <person name="Nakamura H."/>
            <person name="Ohtoshi R."/>
            <person name="Moran D.A.P."/>
            <person name="Shinohara A."/>
            <person name="Yoshida Y."/>
            <person name="Fujiwara M."/>
            <person name="Mori M."/>
            <person name="Tomita M."/>
            <person name="Arakawa K."/>
        </authorList>
    </citation>
    <scope>NUCLEOTIDE SEQUENCE [LARGE SCALE GENOMIC DNA]</scope>
</reference>
<proteinExistence type="predicted"/>
<comment type="caution">
    <text evidence="1">The sequence shown here is derived from an EMBL/GenBank/DDBJ whole genome shotgun (WGS) entry which is preliminary data.</text>
</comment>
<keyword evidence="2" id="KW-1185">Reference proteome</keyword>